<feature type="non-terminal residue" evidence="3">
    <location>
        <position position="1"/>
    </location>
</feature>
<dbReference type="AlphaFoldDB" id="A0A2K3MRT8"/>
<feature type="domain" description="DUF4378" evidence="2">
    <location>
        <begin position="729"/>
        <end position="851"/>
    </location>
</feature>
<dbReference type="InterPro" id="IPR025486">
    <property type="entry name" value="DUF4378"/>
</dbReference>
<gene>
    <name evidence="3" type="ORF">L195_g016684</name>
</gene>
<proteinExistence type="predicted"/>
<dbReference type="PANTHER" id="PTHR34282">
    <property type="entry name" value="OS01G0228800 PROTEIN-RELATED"/>
    <property type="match status" value="1"/>
</dbReference>
<evidence type="ECO:0000313" key="4">
    <source>
        <dbReference type="Proteomes" id="UP000236291"/>
    </source>
</evidence>
<comment type="caution">
    <text evidence="3">The sequence shown here is derived from an EMBL/GenBank/DDBJ whole genome shotgun (WGS) entry which is preliminary data.</text>
</comment>
<name>A0A2K3MRT8_TRIPR</name>
<sequence length="856" mass="97458">TSCEIQEDNIIISLKSKDLVMYKPFVTCDDPKGVVECGSIRRYKSNSHKMKDKTKSRKTAENLETNKQDKEEKVSSKVSSERGFDPSSLQLVKVSRGAEKLNNMIESWSRGLKYGAKSEDIAKDLLKGALDLQESLEMLQKVQEVSNNMARSKKKQDEERERSRIDAKVNDGIRTMHSNHFVEHNSAYGSSSSCREELKKVIKESLVRQNLFQSTSTSEGLDSASAAFPSTSSSQSSVVWYDKLSDSSSSPNFPRKEKSTNLVAKLMGLEQVPSRTFPSVMQKQLENQKIVNQKRPVFEIDTPKARKNSSFVERANIEKQKTLREILETTHYNGFLKNSPIREHKLHNHVHHSDDLDHQKFDDLPPIVLMKPRRATYQEFVETYEPVRPEEFSFRNLKEKTVSSKTFKPREGSDTNMRKDVEENLSKRIIKEERLKRVKEVVEFDVKEIKPVENKKVVQKASRRLQASEKVDEKVKVKTINISRKPVEKDVSKAKAITKAQDQGEIRSSSEKLRKPRSVSRIEKNEIPYKKGTASSNSNIITKPKTQKVNNSKELRKSPMKKQRSVDEAEAAKPLDEQLREEEGMSMNVSCKDECTEIKIITTITEDLIMDHEEVDTYANKTNDNCEVDRHNSSSDDVLMINCEHENDTISAEEALDTASINETGFKQDKDIDDTTSISETDFQPDKDTSELKYLLLTSKSFIDHADELLNLDVDYPNIIPKIETNGIANTKLYLDCANELAERKSLQESSQVVHPLLLTCVGNSRLQISLSSLVEEVNNAIENLTSYSENSETKLILDNVCAMLERDMNCNNRLMNGIWNCGWKHGFSSDEVEQVVHEVENMVLGGLIEEIIVNL</sequence>
<feature type="region of interest" description="Disordered" evidence="1">
    <location>
        <begin position="498"/>
        <end position="574"/>
    </location>
</feature>
<feature type="compositionally biased region" description="Basic residues" evidence="1">
    <location>
        <begin position="46"/>
        <end position="57"/>
    </location>
</feature>
<accession>A0A2K3MRT8</accession>
<feature type="region of interest" description="Disordered" evidence="1">
    <location>
        <begin position="46"/>
        <end position="83"/>
    </location>
</feature>
<dbReference type="PANTHER" id="PTHR34282:SF2">
    <property type="entry name" value="DUF3741 DOMAIN-CONTAINING PROTEIN"/>
    <property type="match status" value="1"/>
</dbReference>
<dbReference type="Proteomes" id="UP000236291">
    <property type="component" value="Unassembled WGS sequence"/>
</dbReference>
<evidence type="ECO:0000256" key="1">
    <source>
        <dbReference type="SAM" id="MobiDB-lite"/>
    </source>
</evidence>
<feature type="compositionally biased region" description="Basic and acidic residues" evidence="1">
    <location>
        <begin position="502"/>
        <end position="513"/>
    </location>
</feature>
<feature type="compositionally biased region" description="Basic and acidic residues" evidence="1">
    <location>
        <begin position="520"/>
        <end position="529"/>
    </location>
</feature>
<reference evidence="3 4" key="2">
    <citation type="journal article" date="2017" name="Front. Plant Sci.">
        <title>Gene Classification and Mining of Molecular Markers Useful in Red Clover (Trifolium pratense) Breeding.</title>
        <authorList>
            <person name="Istvanek J."/>
            <person name="Dluhosova J."/>
            <person name="Dluhos P."/>
            <person name="Patkova L."/>
            <person name="Nedelnik J."/>
            <person name="Repkova J."/>
        </authorList>
    </citation>
    <scope>NUCLEOTIDE SEQUENCE [LARGE SCALE GENOMIC DNA]</scope>
    <source>
        <strain evidence="4">cv. Tatra</strain>
        <tissue evidence="3">Young leaves</tissue>
    </source>
</reference>
<evidence type="ECO:0000313" key="3">
    <source>
        <dbReference type="EMBL" id="PNX93530.1"/>
    </source>
</evidence>
<feature type="compositionally biased region" description="Basic and acidic residues" evidence="1">
    <location>
        <begin position="564"/>
        <end position="574"/>
    </location>
</feature>
<evidence type="ECO:0000259" key="2">
    <source>
        <dbReference type="Pfam" id="PF14309"/>
    </source>
</evidence>
<feature type="region of interest" description="Disordered" evidence="1">
    <location>
        <begin position="145"/>
        <end position="164"/>
    </location>
</feature>
<dbReference type="STRING" id="57577.A0A2K3MRT8"/>
<feature type="compositionally biased region" description="Basic and acidic residues" evidence="1">
    <location>
        <begin position="58"/>
        <end position="83"/>
    </location>
</feature>
<organism evidence="3 4">
    <name type="scientific">Trifolium pratense</name>
    <name type="common">Red clover</name>
    <dbReference type="NCBI Taxonomy" id="57577"/>
    <lineage>
        <taxon>Eukaryota</taxon>
        <taxon>Viridiplantae</taxon>
        <taxon>Streptophyta</taxon>
        <taxon>Embryophyta</taxon>
        <taxon>Tracheophyta</taxon>
        <taxon>Spermatophyta</taxon>
        <taxon>Magnoliopsida</taxon>
        <taxon>eudicotyledons</taxon>
        <taxon>Gunneridae</taxon>
        <taxon>Pentapetalae</taxon>
        <taxon>rosids</taxon>
        <taxon>fabids</taxon>
        <taxon>Fabales</taxon>
        <taxon>Fabaceae</taxon>
        <taxon>Papilionoideae</taxon>
        <taxon>50 kb inversion clade</taxon>
        <taxon>NPAAA clade</taxon>
        <taxon>Hologalegina</taxon>
        <taxon>IRL clade</taxon>
        <taxon>Trifolieae</taxon>
        <taxon>Trifolium</taxon>
    </lineage>
</organism>
<protein>
    <recommendedName>
        <fullName evidence="2">DUF4378 domain-containing protein</fullName>
    </recommendedName>
</protein>
<feature type="compositionally biased region" description="Basic and acidic residues" evidence="1">
    <location>
        <begin position="155"/>
        <end position="164"/>
    </location>
</feature>
<dbReference type="EMBL" id="ASHM01011596">
    <property type="protein sequence ID" value="PNX93530.1"/>
    <property type="molecule type" value="Genomic_DNA"/>
</dbReference>
<dbReference type="Pfam" id="PF14309">
    <property type="entry name" value="DUF4378"/>
    <property type="match status" value="1"/>
</dbReference>
<reference evidence="3 4" key="1">
    <citation type="journal article" date="2014" name="Am. J. Bot.">
        <title>Genome assembly and annotation for red clover (Trifolium pratense; Fabaceae).</title>
        <authorList>
            <person name="Istvanek J."/>
            <person name="Jaros M."/>
            <person name="Krenek A."/>
            <person name="Repkova J."/>
        </authorList>
    </citation>
    <scope>NUCLEOTIDE SEQUENCE [LARGE SCALE GENOMIC DNA]</scope>
    <source>
        <strain evidence="4">cv. Tatra</strain>
        <tissue evidence="3">Young leaves</tissue>
    </source>
</reference>